<dbReference type="InterPro" id="IPR011701">
    <property type="entry name" value="MFS"/>
</dbReference>
<dbReference type="PANTHER" id="PTHR23505">
    <property type="entry name" value="SPINSTER"/>
    <property type="match status" value="1"/>
</dbReference>
<dbReference type="Pfam" id="PF07690">
    <property type="entry name" value="MFS_1"/>
    <property type="match status" value="1"/>
</dbReference>
<comment type="subcellular location">
    <subcellularLocation>
        <location evidence="1">Membrane</location>
        <topology evidence="1">Multi-pass membrane protein</topology>
    </subcellularLocation>
</comment>
<sequence length="509" mass="56225">MASTEEQSNVNDVMVAPEMFWQKISIYQVYTLIIFLITYLLNQLDRYMLAITIKPMSQELKFGDMDCMLLSNYSSNDAISNGAKCEDAKDTKSCFAKTYGNGSEAINPCKWDYNGQGFEYQIVAGPVFIVIYTFAGIFISFAADKYNRKVMLGACLILWSVMTLLTGFIKEYWQLVLLRFGLGFGEAGCTPFVASMLTDIYPTELRGTALGIYNWGIYMGYSLSYALGIPGILMGLLIFVTVKEPERKNASMQSEQKDTQSEQPKASICQRLGTILKPFLAPSLMLAILAGSVRNAAGYVFAYNTQPYFTGIGQTKEDIAKYMGWIPIVGGSLGVAVGGFISDRVVKGRGIYARVVVVIFSLLVAAPFAAGTLFLSPPWAYICQIPTYLFGEMWIGITLAIVVEMIPSNIRTSAVAVYLFIISNIGGNMPLLVPPIQQAFENGALYILYPGLYVAGAVLFIPAMFLLKRDQKRMQFMEYVNMQDSSKALGKMPGEANPAYQDSEKPPTN</sequence>
<dbReference type="EMBL" id="CP111028">
    <property type="protein sequence ID" value="WAR31342.1"/>
    <property type="molecule type" value="Genomic_DNA"/>
</dbReference>
<keyword evidence="4 8" id="KW-1133">Transmembrane helix</keyword>
<reference evidence="10" key="1">
    <citation type="submission" date="2022-11" db="EMBL/GenBank/DDBJ databases">
        <title>Centuries of genome instability and evolution in soft-shell clam transmissible cancer (bioRxiv).</title>
        <authorList>
            <person name="Hart S.F.M."/>
            <person name="Yonemitsu M.A."/>
            <person name="Giersch R.M."/>
            <person name="Beal B.F."/>
            <person name="Arriagada G."/>
            <person name="Davis B.W."/>
            <person name="Ostrander E.A."/>
            <person name="Goff S.P."/>
            <person name="Metzger M.J."/>
        </authorList>
    </citation>
    <scope>NUCLEOTIDE SEQUENCE</scope>
    <source>
        <strain evidence="10">MELC-2E11</strain>
        <tissue evidence="10">Siphon/mantle</tissue>
    </source>
</reference>
<feature type="domain" description="Major facilitator superfamily (MFS) profile" evidence="9">
    <location>
        <begin position="31"/>
        <end position="468"/>
    </location>
</feature>
<comment type="similarity">
    <text evidence="6">Belongs to the major facilitator superfamily. Spinster (TC 2.A.1.49) family.</text>
</comment>
<gene>
    <name evidence="10" type="ORF">MAR_033884</name>
</gene>
<feature type="transmembrane region" description="Helical" evidence="8">
    <location>
        <begin position="176"/>
        <end position="197"/>
    </location>
</feature>
<dbReference type="Proteomes" id="UP001164746">
    <property type="component" value="Chromosome 17"/>
</dbReference>
<feature type="transmembrane region" description="Helical" evidence="8">
    <location>
        <begin position="379"/>
        <end position="403"/>
    </location>
</feature>
<keyword evidence="5 8" id="KW-0472">Membrane</keyword>
<accession>A0ABY7GA90</accession>
<feature type="transmembrane region" description="Helical" evidence="8">
    <location>
        <begin position="353"/>
        <end position="373"/>
    </location>
</feature>
<feature type="transmembrane region" description="Helical" evidence="8">
    <location>
        <begin position="120"/>
        <end position="143"/>
    </location>
</feature>
<protein>
    <submittedName>
        <fullName evidence="10">SPNS1-like protein</fullName>
    </submittedName>
</protein>
<evidence type="ECO:0000259" key="9">
    <source>
        <dbReference type="PROSITE" id="PS50850"/>
    </source>
</evidence>
<dbReference type="InterPro" id="IPR020846">
    <property type="entry name" value="MFS_dom"/>
</dbReference>
<dbReference type="CDD" id="cd17328">
    <property type="entry name" value="MFS_spinster_like"/>
    <property type="match status" value="1"/>
</dbReference>
<feature type="region of interest" description="Disordered" evidence="7">
    <location>
        <begin position="488"/>
        <end position="509"/>
    </location>
</feature>
<evidence type="ECO:0000256" key="5">
    <source>
        <dbReference type="ARBA" id="ARBA00023136"/>
    </source>
</evidence>
<name>A0ABY7GA90_MYAAR</name>
<feature type="transmembrane region" description="Helical" evidence="8">
    <location>
        <begin position="445"/>
        <end position="467"/>
    </location>
</feature>
<feature type="transmembrane region" description="Helical" evidence="8">
    <location>
        <begin position="279"/>
        <end position="302"/>
    </location>
</feature>
<evidence type="ECO:0000256" key="8">
    <source>
        <dbReference type="SAM" id="Phobius"/>
    </source>
</evidence>
<organism evidence="10 11">
    <name type="scientific">Mya arenaria</name>
    <name type="common">Soft-shell clam</name>
    <dbReference type="NCBI Taxonomy" id="6604"/>
    <lineage>
        <taxon>Eukaryota</taxon>
        <taxon>Metazoa</taxon>
        <taxon>Spiralia</taxon>
        <taxon>Lophotrochozoa</taxon>
        <taxon>Mollusca</taxon>
        <taxon>Bivalvia</taxon>
        <taxon>Autobranchia</taxon>
        <taxon>Heteroconchia</taxon>
        <taxon>Euheterodonta</taxon>
        <taxon>Imparidentia</taxon>
        <taxon>Neoheterodontei</taxon>
        <taxon>Myida</taxon>
        <taxon>Myoidea</taxon>
        <taxon>Myidae</taxon>
        <taxon>Mya</taxon>
    </lineage>
</organism>
<evidence type="ECO:0000256" key="3">
    <source>
        <dbReference type="ARBA" id="ARBA00022692"/>
    </source>
</evidence>
<evidence type="ECO:0000256" key="1">
    <source>
        <dbReference type="ARBA" id="ARBA00004141"/>
    </source>
</evidence>
<proteinExistence type="inferred from homology"/>
<feature type="transmembrane region" description="Helical" evidence="8">
    <location>
        <begin position="322"/>
        <end position="341"/>
    </location>
</feature>
<feature type="transmembrane region" description="Helical" evidence="8">
    <location>
        <begin position="20"/>
        <end position="41"/>
    </location>
</feature>
<evidence type="ECO:0000313" key="10">
    <source>
        <dbReference type="EMBL" id="WAR31342.1"/>
    </source>
</evidence>
<evidence type="ECO:0000313" key="11">
    <source>
        <dbReference type="Proteomes" id="UP001164746"/>
    </source>
</evidence>
<keyword evidence="11" id="KW-1185">Reference proteome</keyword>
<feature type="transmembrane region" description="Helical" evidence="8">
    <location>
        <begin position="415"/>
        <end position="433"/>
    </location>
</feature>
<dbReference type="SUPFAM" id="SSF103473">
    <property type="entry name" value="MFS general substrate transporter"/>
    <property type="match status" value="1"/>
</dbReference>
<dbReference type="PROSITE" id="PS50850">
    <property type="entry name" value="MFS"/>
    <property type="match status" value="1"/>
</dbReference>
<feature type="transmembrane region" description="Helical" evidence="8">
    <location>
        <begin position="217"/>
        <end position="242"/>
    </location>
</feature>
<evidence type="ECO:0000256" key="7">
    <source>
        <dbReference type="SAM" id="MobiDB-lite"/>
    </source>
</evidence>
<dbReference type="PANTHER" id="PTHR23505:SF79">
    <property type="entry name" value="PROTEIN SPINSTER"/>
    <property type="match status" value="1"/>
</dbReference>
<keyword evidence="2" id="KW-0813">Transport</keyword>
<evidence type="ECO:0000256" key="4">
    <source>
        <dbReference type="ARBA" id="ARBA00022989"/>
    </source>
</evidence>
<evidence type="ECO:0000256" key="2">
    <source>
        <dbReference type="ARBA" id="ARBA00022448"/>
    </source>
</evidence>
<dbReference type="InterPro" id="IPR036259">
    <property type="entry name" value="MFS_trans_sf"/>
</dbReference>
<feature type="transmembrane region" description="Helical" evidence="8">
    <location>
        <begin position="149"/>
        <end position="169"/>
    </location>
</feature>
<keyword evidence="3 8" id="KW-0812">Transmembrane</keyword>
<dbReference type="InterPro" id="IPR044770">
    <property type="entry name" value="MFS_spinster-like"/>
</dbReference>
<evidence type="ECO:0000256" key="6">
    <source>
        <dbReference type="ARBA" id="ARBA00024338"/>
    </source>
</evidence>
<dbReference type="Gene3D" id="1.20.1250.20">
    <property type="entry name" value="MFS general substrate transporter like domains"/>
    <property type="match status" value="2"/>
</dbReference>